<evidence type="ECO:0000256" key="1">
    <source>
        <dbReference type="ARBA" id="ARBA00005166"/>
    </source>
</evidence>
<evidence type="ECO:0000256" key="8">
    <source>
        <dbReference type="ARBA" id="ARBA00023315"/>
    </source>
</evidence>
<protein>
    <submittedName>
        <fullName evidence="13">Uncharacterized protein</fullName>
    </submittedName>
</protein>
<evidence type="ECO:0000313" key="14">
    <source>
        <dbReference type="Proteomes" id="UP000177078"/>
    </source>
</evidence>
<dbReference type="SUPFAM" id="SSF53448">
    <property type="entry name" value="Nucleotide-diphospho-sugar transferases"/>
    <property type="match status" value="1"/>
</dbReference>
<dbReference type="STRING" id="1802457.A3F15_01210"/>
<dbReference type="SUPFAM" id="SSF51161">
    <property type="entry name" value="Trimeric LpxA-like enzymes"/>
    <property type="match status" value="1"/>
</dbReference>
<evidence type="ECO:0000256" key="2">
    <source>
        <dbReference type="ARBA" id="ARBA00005208"/>
    </source>
</evidence>
<dbReference type="GO" id="GO:0003977">
    <property type="term" value="F:UDP-N-acetylglucosamine diphosphorylase activity"/>
    <property type="evidence" value="ECO:0007669"/>
    <property type="project" value="UniProtKB-EC"/>
</dbReference>
<dbReference type="Proteomes" id="UP000177078">
    <property type="component" value="Unassembled WGS sequence"/>
</dbReference>
<dbReference type="PANTHER" id="PTHR43584">
    <property type="entry name" value="NUCLEOTIDYL TRANSFERASE"/>
    <property type="match status" value="1"/>
</dbReference>
<comment type="similarity">
    <text evidence="3">In the C-terminal section; belongs to the transferase hexapeptide repeat family.</text>
</comment>
<sequence length="415" mass="45325">MKAVVLAAGKGMRFRPLTNNRPKPLLKTLDRAILDHNLNQLNGLVDEIVLVIGYLGETIKNTFGSSYKGIKIHYIEQNSPMGTGDAARMALPRIKDKFLLLNGDDLYDKNDIKKVLAQFPSVLLAETKNHSNFGVIDLNNDLVRGIVEKPKKSASQLVNAGLYFLPKKVFDYKIKLSPRGEYEFTDYINKFVEKEKLYWVKAGRWCPLSYPWNLFDANEFLLAEGKKALEGRIEQNCRLGGKIIVQKGAVVKAGSYFEGPIYIGRNAIVGPNCYLKGPLSIGANAVVGHGAVIERSIIGDRSQVARLSYVADSVIGSDCDLAAGTTIANYRFDGATIKVATNGKVVDTKLTRFGCIMGDDAKTGVNSSIMPGVIIGNGAVIGPHSIAMENVPDKAVLFSKTESVIKKKINDARKG</sequence>
<comment type="catalytic activity">
    <reaction evidence="10">
        <text>N-acetyl-alpha-D-glucosamine 1-phosphate + UTP + H(+) = UDP-N-acetyl-alpha-D-glucosamine + diphosphate</text>
        <dbReference type="Rhea" id="RHEA:13509"/>
        <dbReference type="ChEBI" id="CHEBI:15378"/>
        <dbReference type="ChEBI" id="CHEBI:33019"/>
        <dbReference type="ChEBI" id="CHEBI:46398"/>
        <dbReference type="ChEBI" id="CHEBI:57705"/>
        <dbReference type="ChEBI" id="CHEBI:57776"/>
        <dbReference type="EC" id="2.7.7.23"/>
    </reaction>
</comment>
<dbReference type="InterPro" id="IPR023915">
    <property type="entry name" value="Bifunctiontional_GlmU_arc-type"/>
</dbReference>
<dbReference type="UniPathway" id="UPA00113">
    <property type="reaction ID" value="UER00532"/>
</dbReference>
<keyword evidence="6" id="KW-0548">Nucleotidyltransferase</keyword>
<evidence type="ECO:0000256" key="5">
    <source>
        <dbReference type="ARBA" id="ARBA00022679"/>
    </source>
</evidence>
<dbReference type="GO" id="GO:0006048">
    <property type="term" value="P:UDP-N-acetylglucosamine biosynthetic process"/>
    <property type="evidence" value="ECO:0007669"/>
    <property type="project" value="UniProtKB-UniPathway"/>
</dbReference>
<dbReference type="InterPro" id="IPR001451">
    <property type="entry name" value="Hexapep"/>
</dbReference>
<dbReference type="Pfam" id="PF00132">
    <property type="entry name" value="Hexapep"/>
    <property type="match status" value="1"/>
</dbReference>
<dbReference type="InterPro" id="IPR005835">
    <property type="entry name" value="NTP_transferase_dom"/>
</dbReference>
<dbReference type="GO" id="GO:0019134">
    <property type="term" value="F:glucosamine-1-phosphate N-acetyltransferase activity"/>
    <property type="evidence" value="ECO:0007669"/>
    <property type="project" value="UniProtKB-EC"/>
</dbReference>
<keyword evidence="5" id="KW-0808">Transferase</keyword>
<comment type="pathway">
    <text evidence="2">Nucleotide-sugar biosynthesis; UDP-N-acetyl-alpha-D-glucosamine biosynthesis; UDP-N-acetyl-alpha-D-glucosamine from N-acetyl-alpha-D-glucosamine 1-phosphate: step 1/1.</text>
</comment>
<evidence type="ECO:0000256" key="10">
    <source>
        <dbReference type="ARBA" id="ARBA00048493"/>
    </source>
</evidence>
<dbReference type="AlphaFoldDB" id="A0A1G2RFI4"/>
<evidence type="ECO:0000256" key="7">
    <source>
        <dbReference type="ARBA" id="ARBA00023268"/>
    </source>
</evidence>
<evidence type="ECO:0000256" key="3">
    <source>
        <dbReference type="ARBA" id="ARBA00007707"/>
    </source>
</evidence>
<dbReference type="Gene3D" id="2.160.10.10">
    <property type="entry name" value="Hexapeptide repeat proteins"/>
    <property type="match status" value="1"/>
</dbReference>
<feature type="domain" description="Mannose-1-phosphate guanyltransferase C-terminal" evidence="12">
    <location>
        <begin position="258"/>
        <end position="342"/>
    </location>
</feature>
<comment type="catalytic activity">
    <reaction evidence="9">
        <text>alpha-D-glucosamine 1-phosphate + acetyl-CoA = N-acetyl-alpha-D-glucosamine 1-phosphate + CoA + H(+)</text>
        <dbReference type="Rhea" id="RHEA:13725"/>
        <dbReference type="ChEBI" id="CHEBI:15378"/>
        <dbReference type="ChEBI" id="CHEBI:57287"/>
        <dbReference type="ChEBI" id="CHEBI:57288"/>
        <dbReference type="ChEBI" id="CHEBI:57776"/>
        <dbReference type="ChEBI" id="CHEBI:58516"/>
        <dbReference type="EC" id="2.3.1.157"/>
    </reaction>
</comment>
<dbReference type="EMBL" id="MHUC01000018">
    <property type="protein sequence ID" value="OHA70821.1"/>
    <property type="molecule type" value="Genomic_DNA"/>
</dbReference>
<dbReference type="Pfam" id="PF25087">
    <property type="entry name" value="GMPPB_C"/>
    <property type="match status" value="1"/>
</dbReference>
<keyword evidence="8" id="KW-0012">Acyltransferase</keyword>
<dbReference type="Gene3D" id="3.90.550.10">
    <property type="entry name" value="Spore Coat Polysaccharide Biosynthesis Protein SpsA, Chain A"/>
    <property type="match status" value="1"/>
</dbReference>
<dbReference type="CDD" id="cd04181">
    <property type="entry name" value="NTP_transferase"/>
    <property type="match status" value="1"/>
</dbReference>
<dbReference type="Pfam" id="PF00483">
    <property type="entry name" value="NTP_transferase"/>
    <property type="match status" value="1"/>
</dbReference>
<evidence type="ECO:0000256" key="9">
    <source>
        <dbReference type="ARBA" id="ARBA00048247"/>
    </source>
</evidence>
<dbReference type="InterPro" id="IPR029044">
    <property type="entry name" value="Nucleotide-diphossugar_trans"/>
</dbReference>
<dbReference type="InterPro" id="IPR011004">
    <property type="entry name" value="Trimer_LpxA-like_sf"/>
</dbReference>
<dbReference type="PANTHER" id="PTHR43584:SF8">
    <property type="entry name" value="N-ACETYLMURAMATE ALPHA-1-PHOSPHATE URIDYLYLTRANSFERASE"/>
    <property type="match status" value="1"/>
</dbReference>
<evidence type="ECO:0000313" key="13">
    <source>
        <dbReference type="EMBL" id="OHA70821.1"/>
    </source>
</evidence>
<comment type="caution">
    <text evidence="13">The sequence shown here is derived from an EMBL/GenBank/DDBJ whole genome shotgun (WGS) entry which is preliminary data.</text>
</comment>
<reference evidence="13 14" key="1">
    <citation type="journal article" date="2016" name="Nat. Commun.">
        <title>Thousands of microbial genomes shed light on interconnected biogeochemical processes in an aquifer system.</title>
        <authorList>
            <person name="Anantharaman K."/>
            <person name="Brown C.T."/>
            <person name="Hug L.A."/>
            <person name="Sharon I."/>
            <person name="Castelle C.J."/>
            <person name="Probst A.J."/>
            <person name="Thomas B.C."/>
            <person name="Singh A."/>
            <person name="Wilkins M.J."/>
            <person name="Karaoz U."/>
            <person name="Brodie E.L."/>
            <person name="Williams K.H."/>
            <person name="Hubbard S.S."/>
            <person name="Banfield J.F."/>
        </authorList>
    </citation>
    <scope>NUCLEOTIDE SEQUENCE [LARGE SCALE GENOMIC DNA]</scope>
</reference>
<proteinExistence type="inferred from homology"/>
<gene>
    <name evidence="13" type="ORF">A3F15_01210</name>
</gene>
<name>A0A1G2RFI4_9BACT</name>
<evidence type="ECO:0000256" key="4">
    <source>
        <dbReference type="ARBA" id="ARBA00007947"/>
    </source>
</evidence>
<dbReference type="InterPro" id="IPR050065">
    <property type="entry name" value="GlmU-like"/>
</dbReference>
<dbReference type="NCBIfam" id="TIGR03992">
    <property type="entry name" value="Arch_glmU"/>
    <property type="match status" value="1"/>
</dbReference>
<keyword evidence="7" id="KW-0511">Multifunctional enzyme</keyword>
<feature type="domain" description="Nucleotidyl transferase" evidence="11">
    <location>
        <begin position="2"/>
        <end position="222"/>
    </location>
</feature>
<evidence type="ECO:0000259" key="12">
    <source>
        <dbReference type="Pfam" id="PF25087"/>
    </source>
</evidence>
<comment type="pathway">
    <text evidence="1">Nucleotide-sugar biosynthesis; UDP-N-acetyl-alpha-D-glucosamine biosynthesis; N-acetyl-alpha-D-glucosamine 1-phosphate from alpha-D-glucosamine 6-phosphate (route II): step 2/2.</text>
</comment>
<organism evidence="13 14">
    <name type="scientific">Candidatus Wildermuthbacteria bacterium RIFCSPHIGHO2_12_FULL_40_12</name>
    <dbReference type="NCBI Taxonomy" id="1802457"/>
    <lineage>
        <taxon>Bacteria</taxon>
        <taxon>Candidatus Wildermuthiibacteriota</taxon>
    </lineage>
</organism>
<accession>A0A1G2RFI4</accession>
<dbReference type="InterPro" id="IPR056729">
    <property type="entry name" value="GMPPB_C"/>
</dbReference>
<evidence type="ECO:0000259" key="11">
    <source>
        <dbReference type="Pfam" id="PF00483"/>
    </source>
</evidence>
<evidence type="ECO:0000256" key="6">
    <source>
        <dbReference type="ARBA" id="ARBA00022695"/>
    </source>
</evidence>
<comment type="similarity">
    <text evidence="4">In the N-terminal section; belongs to the N-acetylglucosamine-1-phosphate uridyltransferase family.</text>
</comment>